<dbReference type="OrthoDB" id="9770415at2"/>
<comment type="subcellular location">
    <subcellularLocation>
        <location evidence="1">Cell membrane</location>
        <topology evidence="1">Multi-pass membrane protein</topology>
    </subcellularLocation>
</comment>
<dbReference type="GO" id="GO:0015421">
    <property type="term" value="F:ABC-type oligopeptide transporter activity"/>
    <property type="evidence" value="ECO:0007669"/>
    <property type="project" value="TreeGrafter"/>
</dbReference>
<comment type="caution">
    <text evidence="12">The sequence shown here is derived from an EMBL/GenBank/DDBJ whole genome shotgun (WGS) entry which is preliminary data.</text>
</comment>
<reference evidence="13" key="1">
    <citation type="submission" date="2016-09" db="EMBL/GenBank/DDBJ databases">
        <authorList>
            <person name="Gulvik C.A."/>
        </authorList>
    </citation>
    <scope>NUCLEOTIDE SEQUENCE [LARGE SCALE GENOMIC DNA]</scope>
    <source>
        <strain evidence="13">LMG 8895</strain>
    </source>
</reference>
<evidence type="ECO:0000256" key="8">
    <source>
        <dbReference type="ARBA" id="ARBA00023136"/>
    </source>
</evidence>
<dbReference type="PROSITE" id="PS50893">
    <property type="entry name" value="ABC_TRANSPORTER_2"/>
    <property type="match status" value="1"/>
</dbReference>
<dbReference type="RefSeq" id="WP_069664465.1">
    <property type="nucleotide sequence ID" value="NZ_JBHUJJ010000001.1"/>
</dbReference>
<keyword evidence="13" id="KW-1185">Reference proteome</keyword>
<evidence type="ECO:0000256" key="7">
    <source>
        <dbReference type="ARBA" id="ARBA00022989"/>
    </source>
</evidence>
<name>A0A1E5GDA7_9ENTE</name>
<dbReference type="Pfam" id="PF00664">
    <property type="entry name" value="ABC_membrane"/>
    <property type="match status" value="1"/>
</dbReference>
<sequence>MTKIIKRLPIVTTTLAILFLLVQTFGDLYLPTLTAELINQGVVPNDQGVIWQKGLMMLGFAVVSFGGALINIYLSAKVAYALGGNLREALFKKITSFSQKEVDRFGSSSLITRNTNDVTQVQNLIEMGLKFLIIAPLYLVGGIYFAYRLSPRLTLIFISVTPLILIVSWLIFRYANPLFEKMQQKIDQLNLIFKEGLTGIKVTHAFNKEEAEYQRYEKENEAYTKLAIRSNTAFSFLMPFITLTMSLATIMITWLGAGLIDTGQMEIGTMMGVVSYAAQILMGVAILTMVISSIPRGQISVKRINEVLDTQNAIQDGTDQLTLPHKKTNTITLDQVSYNYDGAEEQALSEVSLSVKSGETLAIIGSTGAGKTTLVNLLDRLYDPSQGAIRFNQQAIQQLSQHEWHEQVSLVPQVNQLFFGTIRENLRIGNQQATDDELWAALELAQATSFVHEQGGLDGAVEKNGGNFSGGQKQRLCLARAFVKQAAIYVFDDSFSALDFKTDAAIQKNMKTHLNQAITIIVAQRISTVKNASKILVLNEGKMVGLGTHDELANTNPVYQEIILSQVEKEAA</sequence>
<dbReference type="GO" id="GO:0005524">
    <property type="term" value="F:ATP binding"/>
    <property type="evidence" value="ECO:0007669"/>
    <property type="project" value="UniProtKB-KW"/>
</dbReference>
<evidence type="ECO:0000259" key="11">
    <source>
        <dbReference type="PROSITE" id="PS50929"/>
    </source>
</evidence>
<dbReference type="EMBL" id="MIJY01000043">
    <property type="protein sequence ID" value="OEG10684.1"/>
    <property type="molecule type" value="Genomic_DNA"/>
</dbReference>
<dbReference type="PANTHER" id="PTHR43394:SF1">
    <property type="entry name" value="ATP-BINDING CASSETTE SUB-FAMILY B MEMBER 10, MITOCHONDRIAL"/>
    <property type="match status" value="1"/>
</dbReference>
<evidence type="ECO:0000256" key="4">
    <source>
        <dbReference type="ARBA" id="ARBA00022692"/>
    </source>
</evidence>
<evidence type="ECO:0000256" key="3">
    <source>
        <dbReference type="ARBA" id="ARBA00022475"/>
    </source>
</evidence>
<keyword evidence="5" id="KW-0547">Nucleotide-binding</keyword>
<feature type="transmembrane region" description="Helical" evidence="9">
    <location>
        <begin position="276"/>
        <end position="294"/>
    </location>
</feature>
<evidence type="ECO:0000313" key="12">
    <source>
        <dbReference type="EMBL" id="OEG10684.1"/>
    </source>
</evidence>
<dbReference type="GO" id="GO:0016887">
    <property type="term" value="F:ATP hydrolysis activity"/>
    <property type="evidence" value="ECO:0007669"/>
    <property type="project" value="InterPro"/>
</dbReference>
<dbReference type="SUPFAM" id="SSF90123">
    <property type="entry name" value="ABC transporter transmembrane region"/>
    <property type="match status" value="1"/>
</dbReference>
<dbReference type="Gene3D" id="3.40.50.300">
    <property type="entry name" value="P-loop containing nucleotide triphosphate hydrolases"/>
    <property type="match status" value="1"/>
</dbReference>
<evidence type="ECO:0000256" key="6">
    <source>
        <dbReference type="ARBA" id="ARBA00022840"/>
    </source>
</evidence>
<feature type="transmembrane region" description="Helical" evidence="9">
    <location>
        <begin position="50"/>
        <end position="74"/>
    </location>
</feature>
<dbReference type="InterPro" id="IPR017871">
    <property type="entry name" value="ABC_transporter-like_CS"/>
</dbReference>
<evidence type="ECO:0000259" key="10">
    <source>
        <dbReference type="PROSITE" id="PS50893"/>
    </source>
</evidence>
<evidence type="ECO:0000256" key="9">
    <source>
        <dbReference type="SAM" id="Phobius"/>
    </source>
</evidence>
<dbReference type="FunFam" id="3.40.50.300:FF:000854">
    <property type="entry name" value="Multidrug ABC transporter ATP-binding protein"/>
    <property type="match status" value="1"/>
</dbReference>
<dbReference type="InterPro" id="IPR011527">
    <property type="entry name" value="ABC1_TM_dom"/>
</dbReference>
<evidence type="ECO:0000256" key="5">
    <source>
        <dbReference type="ARBA" id="ARBA00022741"/>
    </source>
</evidence>
<dbReference type="GO" id="GO:0005886">
    <property type="term" value="C:plasma membrane"/>
    <property type="evidence" value="ECO:0007669"/>
    <property type="project" value="UniProtKB-SubCell"/>
</dbReference>
<evidence type="ECO:0000313" key="13">
    <source>
        <dbReference type="Proteomes" id="UP000095094"/>
    </source>
</evidence>
<keyword evidence="4 9" id="KW-0812">Transmembrane</keyword>
<accession>A0A1E5GDA7</accession>
<dbReference type="InterPro" id="IPR027417">
    <property type="entry name" value="P-loop_NTPase"/>
</dbReference>
<dbReference type="InterPro" id="IPR039421">
    <property type="entry name" value="Type_1_exporter"/>
</dbReference>
<dbReference type="PROSITE" id="PS50929">
    <property type="entry name" value="ABC_TM1F"/>
    <property type="match status" value="1"/>
</dbReference>
<gene>
    <name evidence="12" type="ORF">BCR25_09495</name>
</gene>
<evidence type="ECO:0000256" key="2">
    <source>
        <dbReference type="ARBA" id="ARBA00022448"/>
    </source>
</evidence>
<protein>
    <submittedName>
        <fullName evidence="12">Multidrug ABC transporter ATP-binding protein</fullName>
    </submittedName>
</protein>
<dbReference type="SMART" id="SM00382">
    <property type="entry name" value="AAA"/>
    <property type="match status" value="1"/>
</dbReference>
<keyword evidence="3" id="KW-1003">Cell membrane</keyword>
<dbReference type="InterPro" id="IPR036640">
    <property type="entry name" value="ABC1_TM_sf"/>
</dbReference>
<dbReference type="Proteomes" id="UP000095094">
    <property type="component" value="Unassembled WGS sequence"/>
</dbReference>
<proteinExistence type="predicted"/>
<organism evidence="12 13">
    <name type="scientific">Enterococcus termitis</name>
    <dbReference type="NCBI Taxonomy" id="332950"/>
    <lineage>
        <taxon>Bacteria</taxon>
        <taxon>Bacillati</taxon>
        <taxon>Bacillota</taxon>
        <taxon>Bacilli</taxon>
        <taxon>Lactobacillales</taxon>
        <taxon>Enterococcaceae</taxon>
        <taxon>Enterococcus</taxon>
    </lineage>
</organism>
<dbReference type="PATRIC" id="fig|332950.4.peg.2557"/>
<keyword evidence="6 12" id="KW-0067">ATP-binding</keyword>
<feature type="domain" description="ABC transporter" evidence="10">
    <location>
        <begin position="331"/>
        <end position="565"/>
    </location>
</feature>
<feature type="transmembrane region" description="Helical" evidence="9">
    <location>
        <begin position="153"/>
        <end position="172"/>
    </location>
</feature>
<feature type="transmembrane region" description="Helical" evidence="9">
    <location>
        <begin position="233"/>
        <end position="256"/>
    </location>
</feature>
<feature type="domain" description="ABC transmembrane type-1" evidence="11">
    <location>
        <begin position="15"/>
        <end position="296"/>
    </location>
</feature>
<dbReference type="InterPro" id="IPR003593">
    <property type="entry name" value="AAA+_ATPase"/>
</dbReference>
<keyword evidence="2" id="KW-0813">Transport</keyword>
<dbReference type="PROSITE" id="PS00211">
    <property type="entry name" value="ABC_TRANSPORTER_1"/>
    <property type="match status" value="1"/>
</dbReference>
<dbReference type="SUPFAM" id="SSF52540">
    <property type="entry name" value="P-loop containing nucleoside triphosphate hydrolases"/>
    <property type="match status" value="1"/>
</dbReference>
<keyword evidence="8 9" id="KW-0472">Membrane</keyword>
<feature type="transmembrane region" description="Helical" evidence="9">
    <location>
        <begin position="129"/>
        <end position="147"/>
    </location>
</feature>
<dbReference type="Gene3D" id="1.20.1560.10">
    <property type="entry name" value="ABC transporter type 1, transmembrane domain"/>
    <property type="match status" value="1"/>
</dbReference>
<dbReference type="InterPro" id="IPR003439">
    <property type="entry name" value="ABC_transporter-like_ATP-bd"/>
</dbReference>
<evidence type="ECO:0000256" key="1">
    <source>
        <dbReference type="ARBA" id="ARBA00004651"/>
    </source>
</evidence>
<dbReference type="CDD" id="cd18548">
    <property type="entry name" value="ABC_6TM_Tm287_like"/>
    <property type="match status" value="1"/>
</dbReference>
<dbReference type="PANTHER" id="PTHR43394">
    <property type="entry name" value="ATP-DEPENDENT PERMEASE MDL1, MITOCHONDRIAL"/>
    <property type="match status" value="1"/>
</dbReference>
<dbReference type="Pfam" id="PF00005">
    <property type="entry name" value="ABC_tran"/>
    <property type="match status" value="1"/>
</dbReference>
<keyword evidence="7 9" id="KW-1133">Transmembrane helix</keyword>
<dbReference type="AlphaFoldDB" id="A0A1E5GDA7"/>